<evidence type="ECO:0000256" key="1">
    <source>
        <dbReference type="ARBA" id="ARBA00022801"/>
    </source>
</evidence>
<dbReference type="CDD" id="cd07061">
    <property type="entry name" value="HP_HAP_like"/>
    <property type="match status" value="1"/>
</dbReference>
<dbReference type="GO" id="GO:0009277">
    <property type="term" value="C:fungal-type cell wall"/>
    <property type="evidence" value="ECO:0007669"/>
    <property type="project" value="TreeGrafter"/>
</dbReference>
<dbReference type="AlphaFoldDB" id="A0A511KBS5"/>
<dbReference type="InterPro" id="IPR000560">
    <property type="entry name" value="His_Pase_clade-2"/>
</dbReference>
<evidence type="ECO:0000256" key="2">
    <source>
        <dbReference type="SAM" id="MobiDB-lite"/>
    </source>
</evidence>
<feature type="signal peptide" evidence="3">
    <location>
        <begin position="1"/>
        <end position="17"/>
    </location>
</feature>
<feature type="chain" id="PRO_5022218481" evidence="3">
    <location>
        <begin position="18"/>
        <end position="1250"/>
    </location>
</feature>
<proteinExistence type="predicted"/>
<dbReference type="Gene3D" id="3.30.530.20">
    <property type="match status" value="1"/>
</dbReference>
<gene>
    <name evidence="4" type="ORF">Rt10032_c04g1799</name>
</gene>
<dbReference type="InterPro" id="IPR029033">
    <property type="entry name" value="His_PPase_superfam"/>
</dbReference>
<dbReference type="InterPro" id="IPR023393">
    <property type="entry name" value="START-like_dom_sf"/>
</dbReference>
<feature type="region of interest" description="Disordered" evidence="2">
    <location>
        <begin position="160"/>
        <end position="196"/>
    </location>
</feature>
<protein>
    <submittedName>
        <fullName evidence="4">START-like domain protein</fullName>
    </submittedName>
</protein>
<keyword evidence="1" id="KW-0378">Hydrolase</keyword>
<evidence type="ECO:0000256" key="3">
    <source>
        <dbReference type="SAM" id="SignalP"/>
    </source>
</evidence>
<evidence type="ECO:0000313" key="5">
    <source>
        <dbReference type="Proteomes" id="UP000321518"/>
    </source>
</evidence>
<feature type="compositionally biased region" description="Basic residues" evidence="2">
    <location>
        <begin position="178"/>
        <end position="188"/>
    </location>
</feature>
<name>A0A511KBS5_RHOTO</name>
<feature type="region of interest" description="Disordered" evidence="2">
    <location>
        <begin position="620"/>
        <end position="667"/>
    </location>
</feature>
<keyword evidence="3" id="KW-0732">Signal</keyword>
<sequence>MILLEAGLLLSASLAAASPVETRSQVVFAQPPSSFSGLPKIPHGPFNPLDHMSGIAPYHDAPYADIRPPPTCAVTAATFLIRHSSIYANDEDYEDYMEPFIQRVKKAQKKGVSIPPHSPLAFLAHWKSLVNAENLEKITPPGIEDAEEFGRRFRKLYGKLLPPPDLGKEKKSKDKRDKKGKKAHKKPPFKVWSASSSRDVETSKAWVRGAFPSWQEGHDGEGDGEVVQLVRVDNKNASWSDSLTPHKICDRFTKETGKPKAREWLEVYGPPALERLNGFAPGFNFELEDIIAMQMMCGYETVISKSRSSPFCSTELFTPDEFRNFGYWNDLLYHYMVGYGTEVSPYLGAQWLNVSAHNLLSAYGPPHPHPNVSTTGAKLPAPELPPDATHTQLLFPYFTHREEPPVVLVALGLWNTSTEELPTDRMPKTRIWKTSHLLPFLGHVAIERLSCHAQDELASSPRSWMSRLATALRLWRQDEDKPLKEEFIRVLVNGAPQHIECNDGPGGTCKMDDFAKFVARRMELFGDFEASQAEATPRTPRNSTHRHAKAAGEALELVKRLADQVDGPTSSGEGDQGGQDCIVANLEAHGWEFSTTTSEVRIFYGRAQDVLGSSIASFPRTTSQEQLRQSDTAGTGGTGGSDRLNLSRRSSRFDGSIGPRVSTGPASRGLRADEALPFFRGEGWIEGSWRREDVIATIASLGARAVWDPRLDSAKSQVIQHLSETDSLAHLTIKSNLVSNRDACIVTTSADDDRPGKASNTSYIASTSVEDPLVPRTGTRTTIHINAFALRSLPRAPDFEPSPPPASEAASPPTRPAHRRTRSTVPTSKSALLGTIPLPPLPSSPSDDASSPPQRPQLLGSATHVGALTAAQLHPAPPPLVHAISSYTSATGSTEGPAFYPPLIHESERIRGPAPKRGSVTRPHFQGPGLAVSMVVHASPGYNLPQTTVNQLSVHLPLSIASIARFLGTHGFAPYLVRSCGRIQVREEDFDAQGGRYRVVFTLAERARDDGHEARVRFFGGTFGKGRFSLEVENVDPDAWRLDFDVPGEPEVELLNQQRTSEEIGAAAAGLWRSTLRVATKAVGEEGEARQGRRGSAASLLSAIEKDDFATQDPALAPGALGGCTIVIPSSATRPQLPVVVSLTRTTSGTTGLPLVKMRSMSTALAQAAQVALDDHYSLCTSVEELLEYGQEGSEERAEVCLRGARSVLRELEVAREREAAKAAAAAAAAAFAAGRRRHSSSAGATRPSL</sequence>
<dbReference type="Pfam" id="PF00328">
    <property type="entry name" value="His_Phos_2"/>
    <property type="match status" value="1"/>
</dbReference>
<dbReference type="Gene3D" id="3.40.50.1240">
    <property type="entry name" value="Phosphoglycerate mutase-like"/>
    <property type="match status" value="1"/>
</dbReference>
<dbReference type="SUPFAM" id="SSF53254">
    <property type="entry name" value="Phosphoglycerate mutase-like"/>
    <property type="match status" value="1"/>
</dbReference>
<feature type="compositionally biased region" description="Basic and acidic residues" evidence="2">
    <location>
        <begin position="166"/>
        <end position="177"/>
    </location>
</feature>
<comment type="caution">
    <text evidence="4">The sequence shown here is derived from an EMBL/GenBank/DDBJ whole genome shotgun (WGS) entry which is preliminary data.</text>
</comment>
<dbReference type="PANTHER" id="PTHR20963">
    <property type="entry name" value="MULTIPLE INOSITOL POLYPHOSPHATE PHOSPHATASE-RELATED"/>
    <property type="match status" value="1"/>
</dbReference>
<dbReference type="OrthoDB" id="6509975at2759"/>
<accession>A0A511KBS5</accession>
<dbReference type="PANTHER" id="PTHR20963:SF12">
    <property type="entry name" value="HISTIDINE ACID PHOSPHATASE"/>
    <property type="match status" value="1"/>
</dbReference>
<organism evidence="4 5">
    <name type="scientific">Rhodotorula toruloides</name>
    <name type="common">Yeast</name>
    <name type="synonym">Rhodosporidium toruloides</name>
    <dbReference type="NCBI Taxonomy" id="5286"/>
    <lineage>
        <taxon>Eukaryota</taxon>
        <taxon>Fungi</taxon>
        <taxon>Dikarya</taxon>
        <taxon>Basidiomycota</taxon>
        <taxon>Pucciniomycotina</taxon>
        <taxon>Microbotryomycetes</taxon>
        <taxon>Sporidiobolales</taxon>
        <taxon>Sporidiobolaceae</taxon>
        <taxon>Rhodotorula</taxon>
    </lineage>
</organism>
<feature type="region of interest" description="Disordered" evidence="2">
    <location>
        <begin position="794"/>
        <end position="859"/>
    </location>
</feature>
<dbReference type="GO" id="GO:0003993">
    <property type="term" value="F:acid phosphatase activity"/>
    <property type="evidence" value="ECO:0007669"/>
    <property type="project" value="TreeGrafter"/>
</dbReference>
<dbReference type="EMBL" id="BJWK01000004">
    <property type="protein sequence ID" value="GEM07782.1"/>
    <property type="molecule type" value="Genomic_DNA"/>
</dbReference>
<reference evidence="4 5" key="1">
    <citation type="submission" date="2019-07" db="EMBL/GenBank/DDBJ databases">
        <title>Rhodotorula toruloides NBRC10032 genome sequencing.</title>
        <authorList>
            <person name="Shida Y."/>
            <person name="Takaku H."/>
            <person name="Ogasawara W."/>
            <person name="Mori K."/>
        </authorList>
    </citation>
    <scope>NUCLEOTIDE SEQUENCE [LARGE SCALE GENOMIC DNA]</scope>
    <source>
        <strain evidence="4 5">NBRC10032</strain>
    </source>
</reference>
<feature type="compositionally biased region" description="Polar residues" evidence="2">
    <location>
        <begin position="620"/>
        <end position="633"/>
    </location>
</feature>
<dbReference type="Proteomes" id="UP000321518">
    <property type="component" value="Unassembled WGS sequence"/>
</dbReference>
<evidence type="ECO:0000313" key="4">
    <source>
        <dbReference type="EMBL" id="GEM07782.1"/>
    </source>
</evidence>
<dbReference type="SUPFAM" id="SSF55961">
    <property type="entry name" value="Bet v1-like"/>
    <property type="match status" value="1"/>
</dbReference>